<protein>
    <submittedName>
        <fullName evidence="1">DUF3095 domain-containing protein</fullName>
    </submittedName>
</protein>
<accession>A0ABT7AIE1</accession>
<dbReference type="Proteomes" id="UP001321492">
    <property type="component" value="Unassembled WGS sequence"/>
</dbReference>
<gene>
    <name evidence="1" type="ORF">QNA08_09960</name>
</gene>
<evidence type="ECO:0000313" key="1">
    <source>
        <dbReference type="EMBL" id="MDJ1158559.1"/>
    </source>
</evidence>
<dbReference type="InterPro" id="IPR021445">
    <property type="entry name" value="DUF3095"/>
</dbReference>
<dbReference type="RefSeq" id="WP_283740547.1">
    <property type="nucleotide sequence ID" value="NZ_JASJEV010000005.1"/>
</dbReference>
<keyword evidence="2" id="KW-1185">Reference proteome</keyword>
<dbReference type="Pfam" id="PF11294">
    <property type="entry name" value="DUF3095"/>
    <property type="match status" value="1"/>
</dbReference>
<reference evidence="1 2" key="1">
    <citation type="submission" date="2023-05" db="EMBL/GenBank/DDBJ databases">
        <title>Chelatococcus sp. nov., a moderately thermophilic bacterium isolated from hot spring microbial mat.</title>
        <authorList>
            <person name="Hu C.-J."/>
            <person name="Li W.-J."/>
        </authorList>
    </citation>
    <scope>NUCLEOTIDE SEQUENCE [LARGE SCALE GENOMIC DNA]</scope>
    <source>
        <strain evidence="1 2">SYSU G07232</strain>
    </source>
</reference>
<evidence type="ECO:0000313" key="2">
    <source>
        <dbReference type="Proteomes" id="UP001321492"/>
    </source>
</evidence>
<organism evidence="1 2">
    <name type="scientific">Chelatococcus albus</name>
    <dbReference type="NCBI Taxonomy" id="3047466"/>
    <lineage>
        <taxon>Bacteria</taxon>
        <taxon>Pseudomonadati</taxon>
        <taxon>Pseudomonadota</taxon>
        <taxon>Alphaproteobacteria</taxon>
        <taxon>Hyphomicrobiales</taxon>
        <taxon>Chelatococcaceae</taxon>
        <taxon>Chelatococcus</taxon>
    </lineage>
</organism>
<sequence>MTEARQDDFYAGVPVFAGFASLMDPGLYKPLPDDWLVGLTDVVASTRAIEAGRYKAVNTAGAAAIAAIANALGTQAFPFAFGGDGASFALAPEHAARAQEALAATTAWVRDDLDLTLRAALVPVSAIRGEGVDVRVARFAASPHVDYAMFSGGGIAWATAAMKRGAFAVEPAPPGIRPDLTGLSCRWREMAATRGVVLSVIVLPAAGETSEAFGQLVGTLLALAADPAEAGRPLPDTGLHLSWPPAGLEIEARASRRPRGSLALRRLMLAAETLAAFLVFRFGLRVGGFDPARYCAELVENADFRKYEDGLRLTLDCTPALADRIEALLVAAEEAGIADYGIHRQAAAMMTCFVPSPLRSDHVHFIDGATGGYAAAAARLKRARRLPREPGGGAC</sequence>
<name>A0ABT7AIE1_9HYPH</name>
<comment type="caution">
    <text evidence="1">The sequence shown here is derived from an EMBL/GenBank/DDBJ whole genome shotgun (WGS) entry which is preliminary data.</text>
</comment>
<proteinExistence type="predicted"/>
<dbReference type="EMBL" id="JASJEV010000005">
    <property type="protein sequence ID" value="MDJ1158559.1"/>
    <property type="molecule type" value="Genomic_DNA"/>
</dbReference>